<evidence type="ECO:0000256" key="1">
    <source>
        <dbReference type="SAM" id="MobiDB-lite"/>
    </source>
</evidence>
<dbReference type="FunFam" id="1.10.8.10:FF:000006">
    <property type="entry name" value="Putative nascent polypeptide-associated complex subunit alpha"/>
    <property type="match status" value="1"/>
</dbReference>
<dbReference type="Pfam" id="PF19026">
    <property type="entry name" value="UBA_HYPK"/>
    <property type="match status" value="1"/>
</dbReference>
<dbReference type="Pfam" id="PF01849">
    <property type="entry name" value="NAC"/>
    <property type="match status" value="1"/>
</dbReference>
<feature type="compositionally biased region" description="Polar residues" evidence="1">
    <location>
        <begin position="1"/>
        <end position="11"/>
    </location>
</feature>
<dbReference type="EMBL" id="JAKMXF010000365">
    <property type="protein sequence ID" value="KAI6645658.1"/>
    <property type="molecule type" value="Genomic_DNA"/>
</dbReference>
<feature type="region of interest" description="Disordered" evidence="1">
    <location>
        <begin position="1"/>
        <end position="85"/>
    </location>
</feature>
<dbReference type="Proteomes" id="UP001165289">
    <property type="component" value="Unassembled WGS sequence"/>
</dbReference>
<dbReference type="SMART" id="SM01407">
    <property type="entry name" value="NAC"/>
    <property type="match status" value="1"/>
</dbReference>
<feature type="region of interest" description="Disordered" evidence="1">
    <location>
        <begin position="155"/>
        <end position="191"/>
    </location>
</feature>
<feature type="domain" description="NAC-A/B" evidence="2">
    <location>
        <begin position="79"/>
        <end position="144"/>
    </location>
</feature>
<keyword evidence="4" id="KW-1185">Reference proteome</keyword>
<dbReference type="PANTHER" id="PTHR21713">
    <property type="entry name" value="NASCENT POLYPEPTIDE ASSOCIATED COMPLEX ALPHA SUBUNIT-RELATED"/>
    <property type="match status" value="1"/>
</dbReference>
<name>A0AAV7J8C5_9METZ</name>
<dbReference type="Gene3D" id="2.20.70.30">
    <property type="entry name" value="Nascent polypeptide-associated complex domain"/>
    <property type="match status" value="1"/>
</dbReference>
<gene>
    <name evidence="3" type="ORF">LOD99_12921</name>
</gene>
<evidence type="ECO:0000313" key="4">
    <source>
        <dbReference type="Proteomes" id="UP001165289"/>
    </source>
</evidence>
<dbReference type="FunFam" id="2.20.70.30:FF:000002">
    <property type="entry name" value="Nascent polypeptide-associated complex (NAC), alpha subunit"/>
    <property type="match status" value="1"/>
</dbReference>
<dbReference type="InterPro" id="IPR016641">
    <property type="entry name" value="EGD2/NACA0like"/>
</dbReference>
<dbReference type="CDD" id="cd22054">
    <property type="entry name" value="NAC_NACA"/>
    <property type="match status" value="1"/>
</dbReference>
<sequence>MTEIDSNTIDTCDSPPPLSSEDTTKPGEEQQEDTKPPEGAPYDTDSGSSDSDSDGEGPNKSAGATSIAHPDTDGRNKQCRAEKKARKAMSKLGLKLIPGVAKVTIKKSKNLMFVINKPDVYKSPVSDTYIVFGDAKVEDFPQQSGLVEAARGIQAPTKAPIPEETATEGAKYGEGSSSGDEADQDATGLEQKDIDLVMQQAGVSKNKAIKALKANNNDLVTAIMELTM</sequence>
<dbReference type="PROSITE" id="PS51151">
    <property type="entry name" value="NAC_AB"/>
    <property type="match status" value="1"/>
</dbReference>
<reference evidence="3 4" key="1">
    <citation type="journal article" date="2023" name="BMC Biol.">
        <title>The compact genome of the sponge Oopsacas minuta (Hexactinellida) is lacking key metazoan core genes.</title>
        <authorList>
            <person name="Santini S."/>
            <person name="Schenkelaars Q."/>
            <person name="Jourda C."/>
            <person name="Duchesne M."/>
            <person name="Belahbib H."/>
            <person name="Rocher C."/>
            <person name="Selva M."/>
            <person name="Riesgo A."/>
            <person name="Vervoort M."/>
            <person name="Leys S.P."/>
            <person name="Kodjabachian L."/>
            <person name="Le Bivic A."/>
            <person name="Borchiellini C."/>
            <person name="Claverie J.M."/>
            <person name="Renard E."/>
        </authorList>
    </citation>
    <scope>NUCLEOTIDE SEQUENCE [LARGE SCALE GENOMIC DNA]</scope>
    <source>
        <strain evidence="3">SPO-2</strain>
    </source>
</reference>
<evidence type="ECO:0000313" key="3">
    <source>
        <dbReference type="EMBL" id="KAI6645658.1"/>
    </source>
</evidence>
<protein>
    <recommendedName>
        <fullName evidence="2">NAC-A/B domain-containing protein</fullName>
    </recommendedName>
</protein>
<dbReference type="Gene3D" id="1.10.8.10">
    <property type="entry name" value="DNA helicase RuvA subunit, C-terminal domain"/>
    <property type="match status" value="1"/>
</dbReference>
<dbReference type="InterPro" id="IPR044034">
    <property type="entry name" value="NAC-like_UBA"/>
</dbReference>
<feature type="compositionally biased region" description="Basic and acidic residues" evidence="1">
    <location>
        <begin position="70"/>
        <end position="82"/>
    </location>
</feature>
<dbReference type="GO" id="GO:0005854">
    <property type="term" value="C:nascent polypeptide-associated complex"/>
    <property type="evidence" value="ECO:0007669"/>
    <property type="project" value="InterPro"/>
</dbReference>
<proteinExistence type="predicted"/>
<dbReference type="CDD" id="cd14358">
    <property type="entry name" value="UBA_NAC_euk"/>
    <property type="match status" value="1"/>
</dbReference>
<dbReference type="InterPro" id="IPR002715">
    <property type="entry name" value="Nas_poly-pep-assoc_cplx_dom"/>
</dbReference>
<evidence type="ECO:0000259" key="2">
    <source>
        <dbReference type="PROSITE" id="PS51151"/>
    </source>
</evidence>
<dbReference type="InterPro" id="IPR038187">
    <property type="entry name" value="NAC_A/B_dom_sf"/>
</dbReference>
<dbReference type="AlphaFoldDB" id="A0AAV7J8C5"/>
<accession>A0AAV7J8C5</accession>
<comment type="caution">
    <text evidence="3">The sequence shown here is derived from an EMBL/GenBank/DDBJ whole genome shotgun (WGS) entry which is preliminary data.</text>
</comment>
<organism evidence="3 4">
    <name type="scientific">Oopsacas minuta</name>
    <dbReference type="NCBI Taxonomy" id="111878"/>
    <lineage>
        <taxon>Eukaryota</taxon>
        <taxon>Metazoa</taxon>
        <taxon>Porifera</taxon>
        <taxon>Hexactinellida</taxon>
        <taxon>Hexasterophora</taxon>
        <taxon>Lyssacinosida</taxon>
        <taxon>Leucopsacidae</taxon>
        <taxon>Oopsacas</taxon>
    </lineage>
</organism>
<feature type="compositionally biased region" description="Basic and acidic residues" evidence="1">
    <location>
        <begin position="22"/>
        <end position="36"/>
    </location>
</feature>